<evidence type="ECO:0000313" key="1">
    <source>
        <dbReference type="EMBL" id="CCI43755.1"/>
    </source>
</evidence>
<dbReference type="Proteomes" id="UP000053237">
    <property type="component" value="Unassembled WGS sequence"/>
</dbReference>
<keyword evidence="2" id="KW-1185">Reference proteome</keyword>
<gene>
    <name evidence="1" type="ORF">BN9_045390</name>
</gene>
<reference evidence="1 2" key="1">
    <citation type="submission" date="2012-05" db="EMBL/GenBank/DDBJ databases">
        <title>Recombination and specialization in a pathogen metapopulation.</title>
        <authorList>
            <person name="Gardiner A."/>
            <person name="Kemen E."/>
            <person name="Schultz-Larsen T."/>
            <person name="MacLean D."/>
            <person name="Van Oosterhout C."/>
            <person name="Jones J.D.G."/>
        </authorList>
    </citation>
    <scope>NUCLEOTIDE SEQUENCE [LARGE SCALE GENOMIC DNA]</scope>
    <source>
        <strain evidence="1 2">Ac Nc2</strain>
    </source>
</reference>
<dbReference type="EMBL" id="CAIX01000055">
    <property type="protein sequence ID" value="CCI43755.1"/>
    <property type="molecule type" value="Genomic_DNA"/>
</dbReference>
<name>A0A024GB36_9STRA</name>
<dbReference type="InParanoid" id="A0A024GB36"/>
<sequence length="573" mass="63300">MDIGAYLREQTNPGITKRHKCMHSLCLQVAQLVLLLVDTTIQNCVNSSVYDIVIKDLNPLGIRFDSDFRIMHFVPDSEGRPRTIEATRIASIGDHLISVQGMLLKELSFQEASEARCQFDQHDSDVSKIDYIETFFEGTSKSTLKQYVAVLSKDGGPPTCDAAEVAVALPNDSCSTLHGDFSGKHILIPTLSGCTPYQKAIFAQYAGAKSVIFVQHDGMKPVQIVVPAYSTQAPTAGLVLKIPLVMIAGESGSEIVNLLGQLNPSADSLRLRLVLSSKCLAPEYSHLYANNFAARSIEEETREALAGYITFHIAKTQGSFEFVRLDAGNNELSVLPLGTIAAYFPSPQDQQDICQCAQEPPHCLLKLQKDKAYLQQHMVVLVPSQNTCTVVELLFLLSSLKVKGIIYGEDNNDLLDPPAILHALCSQRGQSSEQYSISHSRVESQSAVDLSSVLLISGRSVRTIRSMGKDLSSLGPIFLDLYPENALHHLWNDLALLLEPANWPLCGTTRKKLFRRILKDYTFLDANKQHNGISPDQGNNERREILLALYEKAENFHNQKAAFTQQVSEVDCP</sequence>
<dbReference type="Gene3D" id="3.50.30.30">
    <property type="match status" value="1"/>
</dbReference>
<evidence type="ECO:0000313" key="2">
    <source>
        <dbReference type="Proteomes" id="UP000053237"/>
    </source>
</evidence>
<dbReference type="AlphaFoldDB" id="A0A024GB36"/>
<proteinExistence type="predicted"/>
<protein>
    <recommendedName>
        <fullName evidence="3">PA domain-containing protein</fullName>
    </recommendedName>
</protein>
<accession>A0A024GB36</accession>
<evidence type="ECO:0008006" key="3">
    <source>
        <dbReference type="Google" id="ProtNLM"/>
    </source>
</evidence>
<organism evidence="1 2">
    <name type="scientific">Albugo candida</name>
    <dbReference type="NCBI Taxonomy" id="65357"/>
    <lineage>
        <taxon>Eukaryota</taxon>
        <taxon>Sar</taxon>
        <taxon>Stramenopiles</taxon>
        <taxon>Oomycota</taxon>
        <taxon>Peronosporomycetes</taxon>
        <taxon>Albuginales</taxon>
        <taxon>Albuginaceae</taxon>
        <taxon>Albugo</taxon>
    </lineage>
</organism>
<comment type="caution">
    <text evidence="1">The sequence shown here is derived from an EMBL/GenBank/DDBJ whole genome shotgun (WGS) entry which is preliminary data.</text>
</comment>